<evidence type="ECO:0000313" key="3">
    <source>
        <dbReference type="Proteomes" id="UP000289886"/>
    </source>
</evidence>
<keyword evidence="3" id="KW-1185">Reference proteome</keyword>
<reference evidence="2 3" key="1">
    <citation type="submission" date="2019-01" db="EMBL/GenBank/DDBJ databases">
        <title>Draft Genome and Complete Hox-Cluster Characterization of the Sterlet Sturgeon (Acipenser ruthenus).</title>
        <authorList>
            <person name="Wei Q."/>
        </authorList>
    </citation>
    <scope>NUCLEOTIDE SEQUENCE [LARGE SCALE GENOMIC DNA]</scope>
    <source>
        <strain evidence="2">WHYD16114868_AA</strain>
        <tissue evidence="2">Blood</tissue>
    </source>
</reference>
<gene>
    <name evidence="2" type="ORF">EOD39_4465</name>
</gene>
<comment type="caution">
    <text evidence="2">The sequence shown here is derived from an EMBL/GenBank/DDBJ whole genome shotgun (WGS) entry which is preliminary data.</text>
</comment>
<keyword evidence="1" id="KW-0812">Transmembrane</keyword>
<proteinExistence type="predicted"/>
<keyword evidence="1" id="KW-0472">Membrane</keyword>
<name>A0A662Z0Q5_ACIRT</name>
<dbReference type="EMBL" id="SCEB01000013">
    <property type="protein sequence ID" value="RXN01857.1"/>
    <property type="molecule type" value="Genomic_DNA"/>
</dbReference>
<feature type="transmembrane region" description="Helical" evidence="1">
    <location>
        <begin position="63"/>
        <end position="86"/>
    </location>
</feature>
<dbReference type="Proteomes" id="UP000289886">
    <property type="component" value="Unassembled WGS sequence"/>
</dbReference>
<keyword evidence="1" id="KW-1133">Transmembrane helix</keyword>
<evidence type="ECO:0000256" key="1">
    <source>
        <dbReference type="SAM" id="Phobius"/>
    </source>
</evidence>
<protein>
    <submittedName>
        <fullName evidence="2">F-BAR domain only protein 1</fullName>
    </submittedName>
</protein>
<accession>A0A662Z0Q5</accession>
<organism evidence="2 3">
    <name type="scientific">Acipenser ruthenus</name>
    <name type="common">Sterlet sturgeon</name>
    <dbReference type="NCBI Taxonomy" id="7906"/>
    <lineage>
        <taxon>Eukaryota</taxon>
        <taxon>Metazoa</taxon>
        <taxon>Chordata</taxon>
        <taxon>Craniata</taxon>
        <taxon>Vertebrata</taxon>
        <taxon>Euteleostomi</taxon>
        <taxon>Actinopterygii</taxon>
        <taxon>Chondrostei</taxon>
        <taxon>Acipenseriformes</taxon>
        <taxon>Acipenseridae</taxon>
        <taxon>Acipenser</taxon>
    </lineage>
</organism>
<dbReference type="AlphaFoldDB" id="A0A662Z0Q5"/>
<evidence type="ECO:0000313" key="2">
    <source>
        <dbReference type="EMBL" id="RXN01857.1"/>
    </source>
</evidence>
<sequence length="94" mass="10852">MWDLFRVSSDKLALCHLELTRKLSDLIREINKYGDEQVKVHRKNLGIGSHILLTLRPITSCSLITGIMPFLSNWLFFLLGNVGLLWQHYITGEL</sequence>